<comment type="similarity">
    <text evidence="3">Belongs to the nitroreductase family.</text>
</comment>
<keyword evidence="10" id="KW-1185">Reference proteome</keyword>
<gene>
    <name evidence="9" type="ORF">M231_03608</name>
</gene>
<feature type="region of interest" description="Disordered" evidence="7">
    <location>
        <begin position="1"/>
        <end position="44"/>
    </location>
</feature>
<dbReference type="PANTHER" id="PTHR43035:SF1">
    <property type="entry name" value="FATTY ACID REPRESSION MUTANT PROTEIN 2-RELATED"/>
    <property type="match status" value="1"/>
</dbReference>
<evidence type="ECO:0000313" key="9">
    <source>
        <dbReference type="EMBL" id="RXK39103.1"/>
    </source>
</evidence>
<dbReference type="VEuPathDB" id="FungiDB:TREMEDRAFT_37268"/>
<dbReference type="GO" id="GO:0016491">
    <property type="term" value="F:oxidoreductase activity"/>
    <property type="evidence" value="ECO:0007669"/>
    <property type="project" value="UniProtKB-KW"/>
</dbReference>
<organism evidence="9 10">
    <name type="scientific">Tremella mesenterica</name>
    <name type="common">Jelly fungus</name>
    <dbReference type="NCBI Taxonomy" id="5217"/>
    <lineage>
        <taxon>Eukaryota</taxon>
        <taxon>Fungi</taxon>
        <taxon>Dikarya</taxon>
        <taxon>Basidiomycota</taxon>
        <taxon>Agaricomycotina</taxon>
        <taxon>Tremellomycetes</taxon>
        <taxon>Tremellales</taxon>
        <taxon>Tremellaceae</taxon>
        <taxon>Tremella</taxon>
    </lineage>
</organism>
<keyword evidence="4" id="KW-0963">Cytoplasm</keyword>
<dbReference type="OrthoDB" id="2138173at2759"/>
<keyword evidence="5" id="KW-0560">Oxidoreductase</keyword>
<dbReference type="InParanoid" id="A0A4Q1BMP6"/>
<dbReference type="SUPFAM" id="SSF55469">
    <property type="entry name" value="FMN-dependent nitroreductase-like"/>
    <property type="match status" value="1"/>
</dbReference>
<reference evidence="9 10" key="1">
    <citation type="submission" date="2016-06" db="EMBL/GenBank/DDBJ databases">
        <title>Evolution of pathogenesis and genome organization in the Tremellales.</title>
        <authorList>
            <person name="Cuomo C."/>
            <person name="Litvintseva A."/>
            <person name="Heitman J."/>
            <person name="Chen Y."/>
            <person name="Sun S."/>
            <person name="Springer D."/>
            <person name="Dromer F."/>
            <person name="Young S."/>
            <person name="Zeng Q."/>
            <person name="Chapman S."/>
            <person name="Gujja S."/>
            <person name="Saif S."/>
            <person name="Birren B."/>
        </authorList>
    </citation>
    <scope>NUCLEOTIDE SEQUENCE [LARGE SCALE GENOMIC DNA]</scope>
    <source>
        <strain evidence="9 10">ATCC 28783</strain>
    </source>
</reference>
<feature type="domain" description="Nitroreductase" evidence="8">
    <location>
        <begin position="52"/>
        <end position="225"/>
    </location>
</feature>
<evidence type="ECO:0000256" key="1">
    <source>
        <dbReference type="ARBA" id="ARBA00004123"/>
    </source>
</evidence>
<dbReference type="STRING" id="5217.A0A4Q1BMP6"/>
<dbReference type="InterPro" id="IPR033877">
    <property type="entry name" value="Frm2/Hbn1"/>
</dbReference>
<feature type="compositionally biased region" description="Polar residues" evidence="7">
    <location>
        <begin position="32"/>
        <end position="43"/>
    </location>
</feature>
<comment type="subcellular location">
    <subcellularLocation>
        <location evidence="2">Cytoplasm</location>
    </subcellularLocation>
    <subcellularLocation>
        <location evidence="1">Nucleus</location>
    </subcellularLocation>
</comment>
<accession>A0A4Q1BMP6</accession>
<protein>
    <recommendedName>
        <fullName evidence="8">Nitroreductase domain-containing protein</fullName>
    </recommendedName>
</protein>
<dbReference type="GO" id="GO:0005634">
    <property type="term" value="C:nucleus"/>
    <property type="evidence" value="ECO:0007669"/>
    <property type="project" value="UniProtKB-SubCell"/>
</dbReference>
<evidence type="ECO:0000256" key="3">
    <source>
        <dbReference type="ARBA" id="ARBA00007118"/>
    </source>
</evidence>
<dbReference type="Pfam" id="PF00881">
    <property type="entry name" value="Nitroreductase"/>
    <property type="match status" value="1"/>
</dbReference>
<dbReference type="InterPro" id="IPR029479">
    <property type="entry name" value="Nitroreductase"/>
</dbReference>
<evidence type="ECO:0000259" key="8">
    <source>
        <dbReference type="Pfam" id="PF00881"/>
    </source>
</evidence>
<dbReference type="OMA" id="EMFENHT"/>
<evidence type="ECO:0000256" key="4">
    <source>
        <dbReference type="ARBA" id="ARBA00022490"/>
    </source>
</evidence>
<comment type="caution">
    <text evidence="9">The sequence shown here is derived from an EMBL/GenBank/DDBJ whole genome shotgun (WGS) entry which is preliminary data.</text>
</comment>
<dbReference type="GO" id="GO:0034599">
    <property type="term" value="P:cellular response to oxidative stress"/>
    <property type="evidence" value="ECO:0007669"/>
    <property type="project" value="InterPro"/>
</dbReference>
<sequence length="252" mass="27424">MPSLASQLKKTLHMGENKAEASAKLPIPTPVSAATQEPKNPSGSAAFFDAVENRRSYYGIKAESPLTDEQLVALVGRAVKHAPNSFNMQQSRAVVLTGKAHAELWEKVLETNLKGLGGDKDQEEQARGRVNGAFKTGYGTVAFFEDMDVVKAWGEKMPFVAEAFVQWSDVATGILQYIVWTALEKEGLGASLQHYAQYSQETQDAITELCKVPAAWRCTALLPFGVPIGPPGNPAHPKDFQPLEERVKLISA</sequence>
<dbReference type="EMBL" id="SDIL01000036">
    <property type="protein sequence ID" value="RXK39103.1"/>
    <property type="molecule type" value="Genomic_DNA"/>
</dbReference>
<evidence type="ECO:0000256" key="6">
    <source>
        <dbReference type="ARBA" id="ARBA00023242"/>
    </source>
</evidence>
<keyword evidence="6" id="KW-0539">Nucleus</keyword>
<evidence type="ECO:0000256" key="7">
    <source>
        <dbReference type="SAM" id="MobiDB-lite"/>
    </source>
</evidence>
<evidence type="ECO:0000256" key="5">
    <source>
        <dbReference type="ARBA" id="ARBA00023002"/>
    </source>
</evidence>
<evidence type="ECO:0000313" key="10">
    <source>
        <dbReference type="Proteomes" id="UP000289152"/>
    </source>
</evidence>
<proteinExistence type="inferred from homology"/>
<dbReference type="InterPro" id="IPR000415">
    <property type="entry name" value="Nitroreductase-like"/>
</dbReference>
<evidence type="ECO:0000256" key="2">
    <source>
        <dbReference type="ARBA" id="ARBA00004496"/>
    </source>
</evidence>
<dbReference type="Gene3D" id="3.40.109.10">
    <property type="entry name" value="NADH Oxidase"/>
    <property type="match status" value="1"/>
</dbReference>
<dbReference type="AlphaFoldDB" id="A0A4Q1BMP6"/>
<dbReference type="Proteomes" id="UP000289152">
    <property type="component" value="Unassembled WGS sequence"/>
</dbReference>
<dbReference type="PANTHER" id="PTHR43035">
    <property type="entry name" value="FATTY ACID REPRESSION MUTANT PROTEIN 2-RELATED"/>
    <property type="match status" value="1"/>
</dbReference>
<dbReference type="FunFam" id="3.40.109.10:FF:000001">
    <property type="entry name" value="Nitroreductase family"/>
    <property type="match status" value="1"/>
</dbReference>
<dbReference type="GO" id="GO:0005737">
    <property type="term" value="C:cytoplasm"/>
    <property type="evidence" value="ECO:0007669"/>
    <property type="project" value="UniProtKB-SubCell"/>
</dbReference>
<name>A0A4Q1BMP6_TREME</name>